<keyword evidence="2" id="KW-1185">Reference proteome</keyword>
<reference evidence="1 2" key="1">
    <citation type="submission" date="2021-01" db="EMBL/GenBank/DDBJ databases">
        <title>Whole genome sequence of Paenibacillus sonchi LMG 24727 for comparative genomics.</title>
        <authorList>
            <person name="Lee G."/>
            <person name="Kim M.-J."/>
            <person name="Lim K."/>
            <person name="Shin J.-H."/>
        </authorList>
    </citation>
    <scope>NUCLEOTIDE SEQUENCE [LARGE SCALE GENOMIC DNA]</scope>
    <source>
        <strain evidence="1 2">LMG 24727</strain>
        <plasmid evidence="1 2">unnamed1</plasmid>
    </source>
</reference>
<proteinExistence type="predicted"/>
<dbReference type="AlphaFoldDB" id="A0A974SFG5"/>
<organism evidence="1 2">
    <name type="scientific">Paenibacillus sonchi</name>
    <dbReference type="NCBI Taxonomy" id="373687"/>
    <lineage>
        <taxon>Bacteria</taxon>
        <taxon>Bacillati</taxon>
        <taxon>Bacillota</taxon>
        <taxon>Bacilli</taxon>
        <taxon>Bacillales</taxon>
        <taxon>Paenibacillaceae</taxon>
        <taxon>Paenibacillus</taxon>
        <taxon>Paenibacillus sonchi group</taxon>
    </lineage>
</organism>
<dbReference type="Proteomes" id="UP000595841">
    <property type="component" value="Plasmid unnamed1"/>
</dbReference>
<accession>A0A974SFG5</accession>
<dbReference type="EMBL" id="CP068596">
    <property type="protein sequence ID" value="QQZ64588.1"/>
    <property type="molecule type" value="Genomic_DNA"/>
</dbReference>
<keyword evidence="1" id="KW-0614">Plasmid</keyword>
<geneLocation type="plasmid" evidence="1 2">
    <name>unnamed1</name>
</geneLocation>
<protein>
    <submittedName>
        <fullName evidence="1">Uncharacterized protein</fullName>
    </submittedName>
</protein>
<evidence type="ECO:0000313" key="1">
    <source>
        <dbReference type="EMBL" id="QQZ64588.1"/>
    </source>
</evidence>
<evidence type="ECO:0000313" key="2">
    <source>
        <dbReference type="Proteomes" id="UP000595841"/>
    </source>
</evidence>
<dbReference type="RefSeq" id="WP_039832887.1">
    <property type="nucleotide sequence ID" value="NZ_CP068596.1"/>
</dbReference>
<name>A0A974SFG5_9BACL</name>
<dbReference type="KEGG" id="pson:JI735_34745"/>
<gene>
    <name evidence="1" type="ORF">JI735_34745</name>
</gene>
<sequence length="233" mass="25278">MALYEYAKFVKVLASNSGRGFQATIQLPSAKTMPSIGSYITAYVGLGPLEAGVSVQNSPDFKDPSGAYKWHWTVASETASEIGDSGPNLQFSDGEIINLKVTIDETVSSPTYKKMIFQVNNHTVYTTANNYLNQNFTNARIILATDQQNYTSLPTSLPAWNTFHNQFSVSNMSYKNTANTWVAINSTNTAGGAPELFHTPRASQGYTGSTPAPANYTVTSDLANSRIYASLKA</sequence>